<keyword evidence="4" id="KW-0238">DNA-binding</keyword>
<dbReference type="Proteomes" id="UP000184073">
    <property type="component" value="Unassembled WGS sequence"/>
</dbReference>
<comment type="subcellular location">
    <subcellularLocation>
        <location evidence="1">Nucleus</location>
    </subcellularLocation>
</comment>
<evidence type="ECO:0000259" key="7">
    <source>
        <dbReference type="PROSITE" id="PS50048"/>
    </source>
</evidence>
<feature type="domain" description="Zn(2)-C6 fungal-type" evidence="7">
    <location>
        <begin position="28"/>
        <end position="58"/>
    </location>
</feature>
<name>A0A1L9Q466_ASPVE</name>
<dbReference type="STRING" id="1036611.A0A1L9Q466"/>
<evidence type="ECO:0000256" key="4">
    <source>
        <dbReference type="ARBA" id="ARBA00023125"/>
    </source>
</evidence>
<dbReference type="GO" id="GO:0005634">
    <property type="term" value="C:nucleus"/>
    <property type="evidence" value="ECO:0007669"/>
    <property type="project" value="UniProtKB-SubCell"/>
</dbReference>
<dbReference type="Pfam" id="PF04082">
    <property type="entry name" value="Fungal_trans"/>
    <property type="match status" value="1"/>
</dbReference>
<dbReference type="SUPFAM" id="SSF57701">
    <property type="entry name" value="Zn2/Cys6 DNA-binding domain"/>
    <property type="match status" value="1"/>
</dbReference>
<dbReference type="VEuPathDB" id="FungiDB:ASPVEDRAFT_204169"/>
<evidence type="ECO:0000313" key="9">
    <source>
        <dbReference type="Proteomes" id="UP000184073"/>
    </source>
</evidence>
<evidence type="ECO:0000256" key="1">
    <source>
        <dbReference type="ARBA" id="ARBA00004123"/>
    </source>
</evidence>
<dbReference type="RefSeq" id="XP_040674319.1">
    <property type="nucleotide sequence ID" value="XM_040809418.1"/>
</dbReference>
<dbReference type="OrthoDB" id="3862662at2759"/>
<protein>
    <recommendedName>
        <fullName evidence="7">Zn(2)-C6 fungal-type domain-containing protein</fullName>
    </recommendedName>
</protein>
<dbReference type="GO" id="GO:0003677">
    <property type="term" value="F:DNA binding"/>
    <property type="evidence" value="ECO:0007669"/>
    <property type="project" value="UniProtKB-KW"/>
</dbReference>
<evidence type="ECO:0000256" key="5">
    <source>
        <dbReference type="ARBA" id="ARBA00023163"/>
    </source>
</evidence>
<dbReference type="PANTHER" id="PTHR47338:SF20">
    <property type="entry name" value="ZN(II)2CYS6 TRANSCRIPTION FACTOR (EUROFUNG)"/>
    <property type="match status" value="1"/>
</dbReference>
<dbReference type="EMBL" id="KV878140">
    <property type="protein sequence ID" value="OJJ08557.1"/>
    <property type="molecule type" value="Genomic_DNA"/>
</dbReference>
<gene>
    <name evidence="8" type="ORF">ASPVEDRAFT_204169</name>
</gene>
<dbReference type="CDD" id="cd00067">
    <property type="entry name" value="GAL4"/>
    <property type="match status" value="1"/>
</dbReference>
<dbReference type="InterPro" id="IPR036864">
    <property type="entry name" value="Zn2-C6_fun-type_DNA-bd_sf"/>
</dbReference>
<organism evidence="8 9">
    <name type="scientific">Aspergillus versicolor CBS 583.65</name>
    <dbReference type="NCBI Taxonomy" id="1036611"/>
    <lineage>
        <taxon>Eukaryota</taxon>
        <taxon>Fungi</taxon>
        <taxon>Dikarya</taxon>
        <taxon>Ascomycota</taxon>
        <taxon>Pezizomycotina</taxon>
        <taxon>Eurotiomycetes</taxon>
        <taxon>Eurotiomycetidae</taxon>
        <taxon>Eurotiales</taxon>
        <taxon>Aspergillaceae</taxon>
        <taxon>Aspergillus</taxon>
        <taxon>Aspergillus subgen. Nidulantes</taxon>
    </lineage>
</organism>
<dbReference type="GO" id="GO:0006351">
    <property type="term" value="P:DNA-templated transcription"/>
    <property type="evidence" value="ECO:0007669"/>
    <property type="project" value="InterPro"/>
</dbReference>
<dbReference type="GO" id="GO:0000981">
    <property type="term" value="F:DNA-binding transcription factor activity, RNA polymerase II-specific"/>
    <property type="evidence" value="ECO:0007669"/>
    <property type="project" value="InterPro"/>
</dbReference>
<dbReference type="CDD" id="cd12148">
    <property type="entry name" value="fungal_TF_MHR"/>
    <property type="match status" value="1"/>
</dbReference>
<dbReference type="InterPro" id="IPR050815">
    <property type="entry name" value="TF_fung"/>
</dbReference>
<dbReference type="PANTHER" id="PTHR47338">
    <property type="entry name" value="ZN(II)2CYS6 TRANSCRIPTION FACTOR (EUROFUNG)-RELATED"/>
    <property type="match status" value="1"/>
</dbReference>
<accession>A0A1L9Q466</accession>
<dbReference type="AlphaFoldDB" id="A0A1L9Q466"/>
<keyword evidence="5" id="KW-0804">Transcription</keyword>
<dbReference type="InterPro" id="IPR001138">
    <property type="entry name" value="Zn2Cys6_DnaBD"/>
</dbReference>
<evidence type="ECO:0000256" key="2">
    <source>
        <dbReference type="ARBA" id="ARBA00022723"/>
    </source>
</evidence>
<dbReference type="Gene3D" id="4.10.240.10">
    <property type="entry name" value="Zn(2)-C6 fungal-type DNA-binding domain"/>
    <property type="match status" value="1"/>
</dbReference>
<dbReference type="PROSITE" id="PS00463">
    <property type="entry name" value="ZN2_CY6_FUNGAL_1"/>
    <property type="match status" value="1"/>
</dbReference>
<proteinExistence type="predicted"/>
<evidence type="ECO:0000256" key="3">
    <source>
        <dbReference type="ARBA" id="ARBA00023015"/>
    </source>
</evidence>
<evidence type="ECO:0000256" key="6">
    <source>
        <dbReference type="ARBA" id="ARBA00023242"/>
    </source>
</evidence>
<keyword evidence="9" id="KW-1185">Reference proteome</keyword>
<dbReference type="GO" id="GO:0008270">
    <property type="term" value="F:zinc ion binding"/>
    <property type="evidence" value="ECO:0007669"/>
    <property type="project" value="InterPro"/>
</dbReference>
<dbReference type="SMART" id="SM00066">
    <property type="entry name" value="GAL4"/>
    <property type="match status" value="1"/>
</dbReference>
<dbReference type="PROSITE" id="PS50048">
    <property type="entry name" value="ZN2_CY6_FUNGAL_2"/>
    <property type="match status" value="1"/>
</dbReference>
<sequence length="509" mass="56526">MKSSTNLPIQCTISTSSGSASDTSAPNACQKCSNNKRKCDKRIPSCSRCLRTNSECDYYYGLESELPPGLSSALLLSATPTVAGCLSVPGVLHPLPIQSIDIDRFAVELVTATLAERGQPVEAVLQEYSKYIHTWLATIHEQRIRSRIWSLQHSPHAETALILLGMSLITAKGDSAYSKHSAESSIYPLAAYLFSVLQFMRGPSLELAQGGLLLAVYETGSGRSQAAFITIGICARMGYLLRLNIDMPDPESWAITEERRRVWLGIHMMERLTHQVADITATHAVEDPANDFKLPINEEYWQCYTASLPPRPFQPSFSTPADIPQSYFAREIQASRILGNVQNLSKPKQNESVYDNIDRTDALLMHFMKHLLQQTPESWKVMCGANSIAMLTSLVLHRKRLSSMSQNTPSPFPPGKQDRSILALTSTVNMVRDTCIKFNARDRKDKLRILPLPAAICVGEAARMAVWLREWRTADPPIDIEPLQQTLEYSADVWTLAGDYLRDLPGGGS</sequence>
<keyword evidence="3" id="KW-0805">Transcription regulation</keyword>
<keyword evidence="2" id="KW-0479">Metal-binding</keyword>
<dbReference type="InterPro" id="IPR007219">
    <property type="entry name" value="XnlR_reg_dom"/>
</dbReference>
<dbReference type="GeneID" id="63724929"/>
<evidence type="ECO:0000313" key="8">
    <source>
        <dbReference type="EMBL" id="OJJ08557.1"/>
    </source>
</evidence>
<dbReference type="Pfam" id="PF00172">
    <property type="entry name" value="Zn_clus"/>
    <property type="match status" value="1"/>
</dbReference>
<reference evidence="9" key="1">
    <citation type="journal article" date="2017" name="Genome Biol.">
        <title>Comparative genomics reveals high biological diversity and specific adaptations in the industrially and medically important fungal genus Aspergillus.</title>
        <authorList>
            <person name="de Vries R.P."/>
            <person name="Riley R."/>
            <person name="Wiebenga A."/>
            <person name="Aguilar-Osorio G."/>
            <person name="Amillis S."/>
            <person name="Uchima C.A."/>
            <person name="Anderluh G."/>
            <person name="Asadollahi M."/>
            <person name="Askin M."/>
            <person name="Barry K."/>
            <person name="Battaglia E."/>
            <person name="Bayram O."/>
            <person name="Benocci T."/>
            <person name="Braus-Stromeyer S.A."/>
            <person name="Caldana C."/>
            <person name="Canovas D."/>
            <person name="Cerqueira G.C."/>
            <person name="Chen F."/>
            <person name="Chen W."/>
            <person name="Choi C."/>
            <person name="Clum A."/>
            <person name="Dos Santos R.A."/>
            <person name="Damasio A.R."/>
            <person name="Diallinas G."/>
            <person name="Emri T."/>
            <person name="Fekete E."/>
            <person name="Flipphi M."/>
            <person name="Freyberg S."/>
            <person name="Gallo A."/>
            <person name="Gournas C."/>
            <person name="Habgood R."/>
            <person name="Hainaut M."/>
            <person name="Harispe M.L."/>
            <person name="Henrissat B."/>
            <person name="Hilden K.S."/>
            <person name="Hope R."/>
            <person name="Hossain A."/>
            <person name="Karabika E."/>
            <person name="Karaffa L."/>
            <person name="Karanyi Z."/>
            <person name="Krasevec N."/>
            <person name="Kuo A."/>
            <person name="Kusch H."/>
            <person name="LaButti K."/>
            <person name="Lagendijk E.L."/>
            <person name="Lapidus A."/>
            <person name="Levasseur A."/>
            <person name="Lindquist E."/>
            <person name="Lipzen A."/>
            <person name="Logrieco A.F."/>
            <person name="MacCabe A."/>
            <person name="Maekelae M.R."/>
            <person name="Malavazi I."/>
            <person name="Melin P."/>
            <person name="Meyer V."/>
            <person name="Mielnichuk N."/>
            <person name="Miskei M."/>
            <person name="Molnar A.P."/>
            <person name="Mule G."/>
            <person name="Ngan C.Y."/>
            <person name="Orejas M."/>
            <person name="Orosz E."/>
            <person name="Ouedraogo J.P."/>
            <person name="Overkamp K.M."/>
            <person name="Park H.-S."/>
            <person name="Perrone G."/>
            <person name="Piumi F."/>
            <person name="Punt P.J."/>
            <person name="Ram A.F."/>
            <person name="Ramon A."/>
            <person name="Rauscher S."/>
            <person name="Record E."/>
            <person name="Riano-Pachon D.M."/>
            <person name="Robert V."/>
            <person name="Roehrig J."/>
            <person name="Ruller R."/>
            <person name="Salamov A."/>
            <person name="Salih N.S."/>
            <person name="Samson R.A."/>
            <person name="Sandor E."/>
            <person name="Sanguinetti M."/>
            <person name="Schuetze T."/>
            <person name="Sepcic K."/>
            <person name="Shelest E."/>
            <person name="Sherlock G."/>
            <person name="Sophianopoulou V."/>
            <person name="Squina F.M."/>
            <person name="Sun H."/>
            <person name="Susca A."/>
            <person name="Todd R.B."/>
            <person name="Tsang A."/>
            <person name="Unkles S.E."/>
            <person name="van de Wiele N."/>
            <person name="van Rossen-Uffink D."/>
            <person name="Oliveira J.V."/>
            <person name="Vesth T.C."/>
            <person name="Visser J."/>
            <person name="Yu J.-H."/>
            <person name="Zhou M."/>
            <person name="Andersen M.R."/>
            <person name="Archer D.B."/>
            <person name="Baker S.E."/>
            <person name="Benoit I."/>
            <person name="Brakhage A.A."/>
            <person name="Braus G.H."/>
            <person name="Fischer R."/>
            <person name="Frisvad J.C."/>
            <person name="Goldman G.H."/>
            <person name="Houbraken J."/>
            <person name="Oakley B."/>
            <person name="Pocsi I."/>
            <person name="Scazzocchio C."/>
            <person name="Seiboth B."/>
            <person name="vanKuyk P.A."/>
            <person name="Wortman J."/>
            <person name="Dyer P.S."/>
            <person name="Grigoriev I.V."/>
        </authorList>
    </citation>
    <scope>NUCLEOTIDE SEQUENCE [LARGE SCALE GENOMIC DNA]</scope>
    <source>
        <strain evidence="9">CBS 583.65</strain>
    </source>
</reference>
<keyword evidence="6" id="KW-0539">Nucleus</keyword>